<gene>
    <name evidence="1" type="ORF">BST27_17075</name>
</gene>
<protein>
    <submittedName>
        <fullName evidence="1">Uncharacterized protein</fullName>
    </submittedName>
</protein>
<accession>A0A1E3SDX9</accession>
<comment type="caution">
    <text evidence="1">The sequence shown here is derived from an EMBL/GenBank/DDBJ whole genome shotgun (WGS) entry which is preliminary data.</text>
</comment>
<dbReference type="Proteomes" id="UP000192739">
    <property type="component" value="Unassembled WGS sequence"/>
</dbReference>
<dbReference type="AlphaFoldDB" id="A0A1E3SDX9"/>
<dbReference type="STRING" id="28445.BHQ20_13100"/>
<proteinExistence type="predicted"/>
<dbReference type="EMBL" id="MVHT01000046">
    <property type="protein sequence ID" value="ORB01896.1"/>
    <property type="molecule type" value="Genomic_DNA"/>
</dbReference>
<keyword evidence="2" id="KW-1185">Reference proteome</keyword>
<evidence type="ECO:0000313" key="1">
    <source>
        <dbReference type="EMBL" id="ORB01896.1"/>
    </source>
</evidence>
<organism evidence="1 2">
    <name type="scientific">Mycobacterium intermedium</name>
    <dbReference type="NCBI Taxonomy" id="28445"/>
    <lineage>
        <taxon>Bacteria</taxon>
        <taxon>Bacillati</taxon>
        <taxon>Actinomycetota</taxon>
        <taxon>Actinomycetes</taxon>
        <taxon>Mycobacteriales</taxon>
        <taxon>Mycobacteriaceae</taxon>
        <taxon>Mycobacterium</taxon>
        <taxon>Mycobacterium simiae complex</taxon>
    </lineage>
</organism>
<sequence length="60" mass="6441">MGDALKIRPGHVEVDPTPDGHIMLIAIEDGLGSHVLRLTPSNAAKLGQRLIDVASWMETP</sequence>
<evidence type="ECO:0000313" key="2">
    <source>
        <dbReference type="Proteomes" id="UP000192739"/>
    </source>
</evidence>
<reference evidence="1 2" key="1">
    <citation type="submission" date="2017-02" db="EMBL/GenBank/DDBJ databases">
        <title>The new phylogeny of genus Mycobacterium.</title>
        <authorList>
            <person name="Tortoli E."/>
            <person name="Trovato A."/>
            <person name="Cirillo D.M."/>
        </authorList>
    </citation>
    <scope>NUCLEOTIDE SEQUENCE [LARGE SCALE GENOMIC DNA]</scope>
    <source>
        <strain evidence="1 2">DSM 44049</strain>
    </source>
</reference>
<name>A0A1E3SDX9_MYCIE</name>